<name>A0A1L9PAI0_ASPVE</name>
<proteinExistence type="predicted"/>
<keyword evidence="1" id="KW-0472">Membrane</keyword>
<dbReference type="AlphaFoldDB" id="A0A1L9PAI0"/>
<dbReference type="VEuPathDB" id="FungiDB:ASPVEDRAFT_464529"/>
<evidence type="ECO:0000256" key="1">
    <source>
        <dbReference type="SAM" id="Phobius"/>
    </source>
</evidence>
<accession>A0A1L9PAI0</accession>
<keyword evidence="3" id="KW-1185">Reference proteome</keyword>
<gene>
    <name evidence="2" type="ORF">ASPVEDRAFT_464529</name>
</gene>
<dbReference type="GeneID" id="63729066"/>
<evidence type="ECO:0000313" key="3">
    <source>
        <dbReference type="Proteomes" id="UP000184073"/>
    </source>
</evidence>
<feature type="transmembrane region" description="Helical" evidence="1">
    <location>
        <begin position="5"/>
        <end position="22"/>
    </location>
</feature>
<protein>
    <submittedName>
        <fullName evidence="2">Uncharacterized protein</fullName>
    </submittedName>
</protein>
<sequence>MNAMYFFHVPFLLSFSMFGFYWDHTPPFAYFALLKRLGSQKEHAATVTVYHE</sequence>
<dbReference type="EMBL" id="KV878126">
    <property type="protein sequence ID" value="OJI98508.1"/>
    <property type="molecule type" value="Genomic_DNA"/>
</dbReference>
<dbReference type="Proteomes" id="UP000184073">
    <property type="component" value="Unassembled WGS sequence"/>
</dbReference>
<dbReference type="RefSeq" id="XP_040664271.1">
    <property type="nucleotide sequence ID" value="XM_040813555.1"/>
</dbReference>
<reference evidence="3" key="1">
    <citation type="journal article" date="2017" name="Genome Biol.">
        <title>Comparative genomics reveals high biological diversity and specific adaptations in the industrially and medically important fungal genus Aspergillus.</title>
        <authorList>
            <person name="de Vries R.P."/>
            <person name="Riley R."/>
            <person name="Wiebenga A."/>
            <person name="Aguilar-Osorio G."/>
            <person name="Amillis S."/>
            <person name="Uchima C.A."/>
            <person name="Anderluh G."/>
            <person name="Asadollahi M."/>
            <person name="Askin M."/>
            <person name="Barry K."/>
            <person name="Battaglia E."/>
            <person name="Bayram O."/>
            <person name="Benocci T."/>
            <person name="Braus-Stromeyer S.A."/>
            <person name="Caldana C."/>
            <person name="Canovas D."/>
            <person name="Cerqueira G.C."/>
            <person name="Chen F."/>
            <person name="Chen W."/>
            <person name="Choi C."/>
            <person name="Clum A."/>
            <person name="Dos Santos R.A."/>
            <person name="Damasio A.R."/>
            <person name="Diallinas G."/>
            <person name="Emri T."/>
            <person name="Fekete E."/>
            <person name="Flipphi M."/>
            <person name="Freyberg S."/>
            <person name="Gallo A."/>
            <person name="Gournas C."/>
            <person name="Habgood R."/>
            <person name="Hainaut M."/>
            <person name="Harispe M.L."/>
            <person name="Henrissat B."/>
            <person name="Hilden K.S."/>
            <person name="Hope R."/>
            <person name="Hossain A."/>
            <person name="Karabika E."/>
            <person name="Karaffa L."/>
            <person name="Karanyi Z."/>
            <person name="Krasevec N."/>
            <person name="Kuo A."/>
            <person name="Kusch H."/>
            <person name="LaButti K."/>
            <person name="Lagendijk E.L."/>
            <person name="Lapidus A."/>
            <person name="Levasseur A."/>
            <person name="Lindquist E."/>
            <person name="Lipzen A."/>
            <person name="Logrieco A.F."/>
            <person name="MacCabe A."/>
            <person name="Maekelae M.R."/>
            <person name="Malavazi I."/>
            <person name="Melin P."/>
            <person name="Meyer V."/>
            <person name="Mielnichuk N."/>
            <person name="Miskei M."/>
            <person name="Molnar A.P."/>
            <person name="Mule G."/>
            <person name="Ngan C.Y."/>
            <person name="Orejas M."/>
            <person name="Orosz E."/>
            <person name="Ouedraogo J.P."/>
            <person name="Overkamp K.M."/>
            <person name="Park H.-S."/>
            <person name="Perrone G."/>
            <person name="Piumi F."/>
            <person name="Punt P.J."/>
            <person name="Ram A.F."/>
            <person name="Ramon A."/>
            <person name="Rauscher S."/>
            <person name="Record E."/>
            <person name="Riano-Pachon D.M."/>
            <person name="Robert V."/>
            <person name="Roehrig J."/>
            <person name="Ruller R."/>
            <person name="Salamov A."/>
            <person name="Salih N.S."/>
            <person name="Samson R.A."/>
            <person name="Sandor E."/>
            <person name="Sanguinetti M."/>
            <person name="Schuetze T."/>
            <person name="Sepcic K."/>
            <person name="Shelest E."/>
            <person name="Sherlock G."/>
            <person name="Sophianopoulou V."/>
            <person name="Squina F.M."/>
            <person name="Sun H."/>
            <person name="Susca A."/>
            <person name="Todd R.B."/>
            <person name="Tsang A."/>
            <person name="Unkles S.E."/>
            <person name="van de Wiele N."/>
            <person name="van Rossen-Uffink D."/>
            <person name="Oliveira J.V."/>
            <person name="Vesth T.C."/>
            <person name="Visser J."/>
            <person name="Yu J.-H."/>
            <person name="Zhou M."/>
            <person name="Andersen M.R."/>
            <person name="Archer D.B."/>
            <person name="Baker S.E."/>
            <person name="Benoit I."/>
            <person name="Brakhage A.A."/>
            <person name="Braus G.H."/>
            <person name="Fischer R."/>
            <person name="Frisvad J.C."/>
            <person name="Goldman G.H."/>
            <person name="Houbraken J."/>
            <person name="Oakley B."/>
            <person name="Pocsi I."/>
            <person name="Scazzocchio C."/>
            <person name="Seiboth B."/>
            <person name="vanKuyk P.A."/>
            <person name="Wortman J."/>
            <person name="Dyer P.S."/>
            <person name="Grigoriev I.V."/>
        </authorList>
    </citation>
    <scope>NUCLEOTIDE SEQUENCE [LARGE SCALE GENOMIC DNA]</scope>
    <source>
        <strain evidence="3">CBS 583.65</strain>
    </source>
</reference>
<evidence type="ECO:0000313" key="2">
    <source>
        <dbReference type="EMBL" id="OJI98508.1"/>
    </source>
</evidence>
<keyword evidence="1" id="KW-1133">Transmembrane helix</keyword>
<keyword evidence="1" id="KW-0812">Transmembrane</keyword>
<organism evidence="2 3">
    <name type="scientific">Aspergillus versicolor CBS 583.65</name>
    <dbReference type="NCBI Taxonomy" id="1036611"/>
    <lineage>
        <taxon>Eukaryota</taxon>
        <taxon>Fungi</taxon>
        <taxon>Dikarya</taxon>
        <taxon>Ascomycota</taxon>
        <taxon>Pezizomycotina</taxon>
        <taxon>Eurotiomycetes</taxon>
        <taxon>Eurotiomycetidae</taxon>
        <taxon>Eurotiales</taxon>
        <taxon>Aspergillaceae</taxon>
        <taxon>Aspergillus</taxon>
        <taxon>Aspergillus subgen. Nidulantes</taxon>
    </lineage>
</organism>